<feature type="transmembrane region" description="Helical" evidence="1">
    <location>
        <begin position="33"/>
        <end position="59"/>
    </location>
</feature>
<reference evidence="2 3" key="2">
    <citation type="submission" date="2017-10" db="EMBL/GenBank/DDBJ databases">
        <title>Extensive intraspecific genome diversity in a model arbuscular mycorrhizal fungus.</title>
        <authorList>
            <person name="Chen E.C.H."/>
            <person name="Morin E."/>
            <person name="Baudet D."/>
            <person name="Noel J."/>
            <person name="Ndikumana S."/>
            <person name="Charron P."/>
            <person name="St-Onge C."/>
            <person name="Giorgi J."/>
            <person name="Grigoriev I.V."/>
            <person name="Roux C."/>
            <person name="Martin F.M."/>
            <person name="Corradi N."/>
        </authorList>
    </citation>
    <scope>NUCLEOTIDE SEQUENCE [LARGE SCALE GENOMIC DNA]</scope>
    <source>
        <strain evidence="2 3">C2</strain>
    </source>
</reference>
<accession>A0A2N1N3D1</accession>
<proteinExistence type="predicted"/>
<gene>
    <name evidence="2" type="ORF">RhiirC2_782300</name>
</gene>
<keyword evidence="1" id="KW-1133">Transmembrane helix</keyword>
<comment type="caution">
    <text evidence="2">The sequence shown here is derived from an EMBL/GenBank/DDBJ whole genome shotgun (WGS) entry which is preliminary data.</text>
</comment>
<organism evidence="2 3">
    <name type="scientific">Rhizophagus irregularis</name>
    <dbReference type="NCBI Taxonomy" id="588596"/>
    <lineage>
        <taxon>Eukaryota</taxon>
        <taxon>Fungi</taxon>
        <taxon>Fungi incertae sedis</taxon>
        <taxon>Mucoromycota</taxon>
        <taxon>Glomeromycotina</taxon>
        <taxon>Glomeromycetes</taxon>
        <taxon>Glomerales</taxon>
        <taxon>Glomeraceae</taxon>
        <taxon>Rhizophagus</taxon>
    </lineage>
</organism>
<evidence type="ECO:0000313" key="3">
    <source>
        <dbReference type="Proteomes" id="UP000233469"/>
    </source>
</evidence>
<evidence type="ECO:0000313" key="2">
    <source>
        <dbReference type="EMBL" id="PKK68402.1"/>
    </source>
</evidence>
<evidence type="ECO:0000256" key="1">
    <source>
        <dbReference type="SAM" id="Phobius"/>
    </source>
</evidence>
<sequence>MFRHIVGRNLSPIKRYSTNVTREANKDDKMKNIVTYAGVGAFAFLSFWGMFHTSITALIRPVDRILEKLDAISDDVSSIKEYFQAGNWENRKTGN</sequence>
<dbReference type="EMBL" id="LLXL01000844">
    <property type="protein sequence ID" value="PKK68402.1"/>
    <property type="molecule type" value="Genomic_DNA"/>
</dbReference>
<keyword evidence="1" id="KW-0472">Membrane</keyword>
<dbReference type="Proteomes" id="UP000233469">
    <property type="component" value="Unassembled WGS sequence"/>
</dbReference>
<dbReference type="VEuPathDB" id="FungiDB:FUN_021480"/>
<dbReference type="AlphaFoldDB" id="A0A2N1N3D1"/>
<dbReference type="VEuPathDB" id="FungiDB:RhiirFUN_003309"/>
<reference evidence="2 3" key="1">
    <citation type="submission" date="2016-04" db="EMBL/GenBank/DDBJ databases">
        <title>Genome analyses suggest a sexual origin of heterokaryosis in a supposedly ancient asexual fungus.</title>
        <authorList>
            <person name="Ropars J."/>
            <person name="Sedzielewska K."/>
            <person name="Noel J."/>
            <person name="Charron P."/>
            <person name="Farinelli L."/>
            <person name="Marton T."/>
            <person name="Kruger M."/>
            <person name="Pelin A."/>
            <person name="Brachmann A."/>
            <person name="Corradi N."/>
        </authorList>
    </citation>
    <scope>NUCLEOTIDE SEQUENCE [LARGE SCALE GENOMIC DNA]</scope>
    <source>
        <strain evidence="2 3">C2</strain>
    </source>
</reference>
<protein>
    <submittedName>
        <fullName evidence="2">Uncharacterized protein</fullName>
    </submittedName>
</protein>
<keyword evidence="1" id="KW-0812">Transmembrane</keyword>
<dbReference type="VEuPathDB" id="FungiDB:RhiirA1_462110"/>
<dbReference type="OrthoDB" id="10468553at2759"/>
<name>A0A2N1N3D1_9GLOM</name>